<feature type="region of interest" description="Disordered" evidence="1">
    <location>
        <begin position="25"/>
        <end position="62"/>
    </location>
</feature>
<protein>
    <submittedName>
        <fullName evidence="2">Uncharacterized protein</fullName>
    </submittedName>
</protein>
<dbReference type="RefSeq" id="YP_010751992.1">
    <property type="nucleotide sequence ID" value="NC_073375.1"/>
</dbReference>
<dbReference type="GeneID" id="80005667"/>
<gene>
    <name evidence="2" type="primary">56</name>
    <name evidence="2" type="ORF">PBI_JAYDEN_56</name>
</gene>
<dbReference type="EMBL" id="MN586042">
    <property type="protein sequence ID" value="QGJ95312.1"/>
    <property type="molecule type" value="Genomic_DNA"/>
</dbReference>
<dbReference type="Proteomes" id="UP000422411">
    <property type="component" value="Segment"/>
</dbReference>
<accession>A0A649VTQ6</accession>
<feature type="compositionally biased region" description="Low complexity" evidence="1">
    <location>
        <begin position="25"/>
        <end position="37"/>
    </location>
</feature>
<name>A0A649VTQ6_9CAUD</name>
<sequence length="75" mass="7455">MWGGASGAAGRGAICSTCTTGFSGPTAPTTPRRTSSPCVAPARPDATARSMRTPTARGTAAISSRRGATLELCPC</sequence>
<evidence type="ECO:0000256" key="1">
    <source>
        <dbReference type="SAM" id="MobiDB-lite"/>
    </source>
</evidence>
<reference evidence="2 3" key="1">
    <citation type="submission" date="2019-10" db="EMBL/GenBank/DDBJ databases">
        <authorList>
            <person name="Zack K.M."/>
            <person name="Garlena R.A."/>
            <person name="Russell D.A."/>
            <person name="Pope W.H."/>
            <person name="Jacobs-Sera D."/>
            <person name="Hatfull G.F."/>
        </authorList>
    </citation>
    <scope>NUCLEOTIDE SEQUENCE [LARGE SCALE GENOMIC DNA]</scope>
</reference>
<keyword evidence="3" id="KW-1185">Reference proteome</keyword>
<organism evidence="2 3">
    <name type="scientific">Microbacterium phage Jayden</name>
    <dbReference type="NCBI Taxonomy" id="2656550"/>
    <lineage>
        <taxon>Viruses</taxon>
        <taxon>Duplodnaviria</taxon>
        <taxon>Heunggongvirae</taxon>
        <taxon>Uroviricota</taxon>
        <taxon>Caudoviricetes</taxon>
        <taxon>Hodgkinviridae</taxon>
        <taxon>Metamorphoovirus</taxon>
        <taxon>Metamorphoovirus jayden</taxon>
    </lineage>
</organism>
<dbReference type="KEGG" id="vg:80005667"/>
<proteinExistence type="predicted"/>
<evidence type="ECO:0000313" key="3">
    <source>
        <dbReference type="Proteomes" id="UP000422411"/>
    </source>
</evidence>
<evidence type="ECO:0000313" key="2">
    <source>
        <dbReference type="EMBL" id="QGJ95312.1"/>
    </source>
</evidence>